<organism evidence="3 4">
    <name type="scientific">Sinanodonta woodiana</name>
    <name type="common">Chinese pond mussel</name>
    <name type="synonym">Anodonta woodiana</name>
    <dbReference type="NCBI Taxonomy" id="1069815"/>
    <lineage>
        <taxon>Eukaryota</taxon>
        <taxon>Metazoa</taxon>
        <taxon>Spiralia</taxon>
        <taxon>Lophotrochozoa</taxon>
        <taxon>Mollusca</taxon>
        <taxon>Bivalvia</taxon>
        <taxon>Autobranchia</taxon>
        <taxon>Heteroconchia</taxon>
        <taxon>Palaeoheterodonta</taxon>
        <taxon>Unionida</taxon>
        <taxon>Unionoidea</taxon>
        <taxon>Unionidae</taxon>
        <taxon>Unioninae</taxon>
        <taxon>Sinanodonta</taxon>
    </lineage>
</organism>
<proteinExistence type="predicted"/>
<dbReference type="GO" id="GO:0005524">
    <property type="term" value="F:ATP binding"/>
    <property type="evidence" value="ECO:0007669"/>
    <property type="project" value="UniProtKB-KW"/>
</dbReference>
<evidence type="ECO:0000256" key="2">
    <source>
        <dbReference type="ARBA" id="ARBA00022840"/>
    </source>
</evidence>
<evidence type="ECO:0000313" key="4">
    <source>
        <dbReference type="Proteomes" id="UP001634394"/>
    </source>
</evidence>
<dbReference type="InterPro" id="IPR013641">
    <property type="entry name" value="KTI12/PSTK"/>
</dbReference>
<dbReference type="InterPro" id="IPR052648">
    <property type="entry name" value="Ser-tRNA(Sec)_kinase"/>
</dbReference>
<sequence>MASGPVPCLLLLCGLPGSGKTTHTKELVKKLTDENVLALVFDELMPQKLAEKMILQSVVDENLVASPWKQFREDILCCVDTLVNHLVSDLTASSKRDILNTIRKPVHVNEEIWHGFMASIVSCLVDDWTKPVLIVIDDNMYYRSMRYQYYQIARKYNSAFCQIYHSCDVDIACVRNSKRETKVPVNVIITMATKIEPPDTLNNRWEKFSITVKAEQHIDVSRIQDLVHKARLEPVQSLPPVDVEQQNHSRRLCSESIVHQSDQVLRKLVAKHMTHLKAKGCSKADLRIHAENFHSQRSKILDHLRTGVILVPDYIVDGVSDASKDQHSLFVQFVETLLTLEHLDQLGNSNEFEQ</sequence>
<keyword evidence="4" id="KW-1185">Reference proteome</keyword>
<accession>A0ABD3VPY0</accession>
<keyword evidence="2" id="KW-0067">ATP-binding</keyword>
<name>A0ABD3VPY0_SINWO</name>
<dbReference type="EMBL" id="JBJQND010000010">
    <property type="protein sequence ID" value="KAL3863645.1"/>
    <property type="molecule type" value="Genomic_DNA"/>
</dbReference>
<dbReference type="InterPro" id="IPR027417">
    <property type="entry name" value="P-loop_NTPase"/>
</dbReference>
<dbReference type="PANTHER" id="PTHR20873">
    <property type="entry name" value="L-SERYL-TRNA(SEC) KINASE"/>
    <property type="match status" value="1"/>
</dbReference>
<evidence type="ECO:0000313" key="3">
    <source>
        <dbReference type="EMBL" id="KAL3863645.1"/>
    </source>
</evidence>
<evidence type="ECO:0000256" key="1">
    <source>
        <dbReference type="ARBA" id="ARBA00022741"/>
    </source>
</evidence>
<comment type="caution">
    <text evidence="3">The sequence shown here is derived from an EMBL/GenBank/DDBJ whole genome shotgun (WGS) entry which is preliminary data.</text>
</comment>
<dbReference type="Gene3D" id="3.40.50.300">
    <property type="entry name" value="P-loop containing nucleotide triphosphate hydrolases"/>
    <property type="match status" value="1"/>
</dbReference>
<evidence type="ECO:0008006" key="5">
    <source>
        <dbReference type="Google" id="ProtNLM"/>
    </source>
</evidence>
<reference evidence="3 4" key="1">
    <citation type="submission" date="2024-11" db="EMBL/GenBank/DDBJ databases">
        <title>Chromosome-level genome assembly of the freshwater bivalve Anodonta woodiana.</title>
        <authorList>
            <person name="Chen X."/>
        </authorList>
    </citation>
    <scope>NUCLEOTIDE SEQUENCE [LARGE SCALE GENOMIC DNA]</scope>
    <source>
        <strain evidence="3">MN2024</strain>
        <tissue evidence="3">Gills</tissue>
    </source>
</reference>
<dbReference type="AlphaFoldDB" id="A0ABD3VPY0"/>
<dbReference type="Pfam" id="PF08433">
    <property type="entry name" value="KTI12"/>
    <property type="match status" value="2"/>
</dbReference>
<protein>
    <recommendedName>
        <fullName evidence="5">L-seryl-tRNA(Sec) kinase</fullName>
    </recommendedName>
</protein>
<dbReference type="SUPFAM" id="SSF52540">
    <property type="entry name" value="P-loop containing nucleoside triphosphate hydrolases"/>
    <property type="match status" value="1"/>
</dbReference>
<dbReference type="Proteomes" id="UP001634394">
    <property type="component" value="Unassembled WGS sequence"/>
</dbReference>
<keyword evidence="1" id="KW-0547">Nucleotide-binding</keyword>
<dbReference type="PANTHER" id="PTHR20873:SF0">
    <property type="entry name" value="L-SERYL-TRNA(SEC) KINASE"/>
    <property type="match status" value="1"/>
</dbReference>
<gene>
    <name evidence="3" type="ORF">ACJMK2_005393</name>
</gene>